<reference evidence="1 2" key="1">
    <citation type="submission" date="2019-09" db="EMBL/GenBank/DDBJ databases">
        <title>Ecophysiology of the spiral-shaped methanotroph Methylospira mobilis as revealed by the complete genome sequence.</title>
        <authorList>
            <person name="Oshkin I.Y."/>
            <person name="Dedysh S.N."/>
            <person name="Miroshnikov K."/>
            <person name="Danilova O.V."/>
            <person name="Hakobyan A."/>
            <person name="Liesack W."/>
        </authorList>
    </citation>
    <scope>NUCLEOTIDE SEQUENCE [LARGE SCALE GENOMIC DNA]</scope>
    <source>
        <strain evidence="1 2">Shm1</strain>
    </source>
</reference>
<dbReference type="EMBL" id="CP044205">
    <property type="protein sequence ID" value="QFY41554.1"/>
    <property type="molecule type" value="Genomic_DNA"/>
</dbReference>
<dbReference type="AlphaFoldDB" id="A0A5Q0BHA4"/>
<dbReference type="InParanoid" id="A0A5Q0BHA4"/>
<dbReference type="KEGG" id="mmob:F6R98_02050"/>
<accession>A0A5Q0BHA4</accession>
<dbReference type="RefSeq" id="WP_153247537.1">
    <property type="nucleotide sequence ID" value="NZ_CP044205.1"/>
</dbReference>
<evidence type="ECO:0000313" key="1">
    <source>
        <dbReference type="EMBL" id="QFY41554.1"/>
    </source>
</evidence>
<dbReference type="Proteomes" id="UP000325755">
    <property type="component" value="Chromosome"/>
</dbReference>
<organism evidence="1 2">
    <name type="scientific">Candidatus Methylospira mobilis</name>
    <dbReference type="NCBI Taxonomy" id="1808979"/>
    <lineage>
        <taxon>Bacteria</taxon>
        <taxon>Pseudomonadati</taxon>
        <taxon>Pseudomonadota</taxon>
        <taxon>Gammaproteobacteria</taxon>
        <taxon>Methylococcales</taxon>
        <taxon>Methylococcaceae</taxon>
        <taxon>Candidatus Methylospira</taxon>
    </lineage>
</organism>
<gene>
    <name evidence="1" type="ORF">F6R98_02050</name>
</gene>
<name>A0A5Q0BHA4_9GAMM</name>
<protein>
    <submittedName>
        <fullName evidence="1">Uncharacterized protein</fullName>
    </submittedName>
</protein>
<evidence type="ECO:0000313" key="2">
    <source>
        <dbReference type="Proteomes" id="UP000325755"/>
    </source>
</evidence>
<proteinExistence type="predicted"/>
<sequence length="155" mass="17649">MPPACRGVTGAWLQQASVGALTYSRPLAAAMSDEINILSSSQKNLFLRCQYRKFIISEDFMTFEDFMTIQPPPEQFAREVMTLFIHQKKMQAGDSIPAGDALAFWQKNQHRSDDFRAGIGFALDNGWIEIRHDSLNWFHLTEKGYAEAGMDYGQY</sequence>
<keyword evidence="2" id="KW-1185">Reference proteome</keyword>